<evidence type="ECO:0000313" key="1">
    <source>
        <dbReference type="EMBL" id="PJA45137.1"/>
    </source>
</evidence>
<comment type="caution">
    <text evidence="1">The sequence shown here is derived from an EMBL/GenBank/DDBJ whole genome shotgun (WGS) entry which is preliminary data.</text>
</comment>
<dbReference type="EMBL" id="PFWU01000049">
    <property type="protein sequence ID" value="PJA45137.1"/>
    <property type="molecule type" value="Genomic_DNA"/>
</dbReference>
<reference evidence="2" key="1">
    <citation type="submission" date="2017-09" db="EMBL/GenBank/DDBJ databases">
        <title>Depth-based differentiation of microbial function through sediment-hosted aquifers and enrichment of novel symbionts in the deep terrestrial subsurface.</title>
        <authorList>
            <person name="Probst A.J."/>
            <person name="Ladd B."/>
            <person name="Jarett J.K."/>
            <person name="Geller-Mcgrath D.E."/>
            <person name="Sieber C.M.K."/>
            <person name="Emerson J.B."/>
            <person name="Anantharaman K."/>
            <person name="Thomas B.C."/>
            <person name="Malmstrom R."/>
            <person name="Stieglmeier M."/>
            <person name="Klingl A."/>
            <person name="Woyke T."/>
            <person name="Ryan C.M."/>
            <person name="Banfield J.F."/>
        </authorList>
    </citation>
    <scope>NUCLEOTIDE SEQUENCE [LARGE SCALE GENOMIC DNA]</scope>
</reference>
<dbReference type="AlphaFoldDB" id="A0A2M7XB83"/>
<accession>A0A2M7XB83</accession>
<sequence>MTLFVTEKLPTFNPGISTFKVGVIVLAVFEVVDVEVAVGSVFDRPAPEQVVVHSIEAEVVVQVQNPSSPTL</sequence>
<organism evidence="1 2">
    <name type="scientific">Candidatus Uhrbacteria bacterium CG_4_9_14_3_um_filter_50_9</name>
    <dbReference type="NCBI Taxonomy" id="1975035"/>
    <lineage>
        <taxon>Bacteria</taxon>
        <taxon>Candidatus Uhriibacteriota</taxon>
    </lineage>
</organism>
<evidence type="ECO:0000313" key="2">
    <source>
        <dbReference type="Proteomes" id="UP000229385"/>
    </source>
</evidence>
<name>A0A2M7XB83_9BACT</name>
<gene>
    <name evidence="1" type="ORF">CO174_04875</name>
</gene>
<proteinExistence type="predicted"/>
<protein>
    <submittedName>
        <fullName evidence="1">Uncharacterized protein</fullName>
    </submittedName>
</protein>
<dbReference type="Proteomes" id="UP000229385">
    <property type="component" value="Unassembled WGS sequence"/>
</dbReference>